<organism evidence="7 8">
    <name type="scientific">Jaapia argillacea MUCL 33604</name>
    <dbReference type="NCBI Taxonomy" id="933084"/>
    <lineage>
        <taxon>Eukaryota</taxon>
        <taxon>Fungi</taxon>
        <taxon>Dikarya</taxon>
        <taxon>Basidiomycota</taxon>
        <taxon>Agaricomycotina</taxon>
        <taxon>Agaricomycetes</taxon>
        <taxon>Agaricomycetidae</taxon>
        <taxon>Jaapiales</taxon>
        <taxon>Jaapiaceae</taxon>
        <taxon>Jaapia</taxon>
    </lineage>
</organism>
<evidence type="ECO:0000256" key="1">
    <source>
        <dbReference type="ARBA" id="ARBA00004370"/>
    </source>
</evidence>
<feature type="transmembrane region" description="Helical" evidence="5">
    <location>
        <begin position="99"/>
        <end position="125"/>
    </location>
</feature>
<dbReference type="STRING" id="933084.A0A067PX69"/>
<feature type="transmembrane region" description="Helical" evidence="5">
    <location>
        <begin position="183"/>
        <end position="203"/>
    </location>
</feature>
<keyword evidence="4 5" id="KW-0472">Membrane</keyword>
<evidence type="ECO:0000313" key="7">
    <source>
        <dbReference type="EMBL" id="KDQ59329.1"/>
    </source>
</evidence>
<dbReference type="InterPro" id="IPR006694">
    <property type="entry name" value="Fatty_acid_hydroxylase"/>
</dbReference>
<dbReference type="InParanoid" id="A0A067PX69"/>
<dbReference type="AlphaFoldDB" id="A0A067PX69"/>
<dbReference type="Proteomes" id="UP000027265">
    <property type="component" value="Unassembled WGS sequence"/>
</dbReference>
<dbReference type="GO" id="GO:0016020">
    <property type="term" value="C:membrane"/>
    <property type="evidence" value="ECO:0007669"/>
    <property type="project" value="UniProtKB-SubCell"/>
</dbReference>
<dbReference type="Pfam" id="PF04116">
    <property type="entry name" value="FA_hydroxylase"/>
    <property type="match status" value="1"/>
</dbReference>
<gene>
    <name evidence="7" type="ORF">JAAARDRAFT_34070</name>
</gene>
<evidence type="ECO:0000256" key="3">
    <source>
        <dbReference type="ARBA" id="ARBA00022989"/>
    </source>
</evidence>
<evidence type="ECO:0000256" key="5">
    <source>
        <dbReference type="SAM" id="Phobius"/>
    </source>
</evidence>
<dbReference type="InterPro" id="IPR050307">
    <property type="entry name" value="Sterol_Desaturase_Related"/>
</dbReference>
<dbReference type="GO" id="GO:0005506">
    <property type="term" value="F:iron ion binding"/>
    <property type="evidence" value="ECO:0007669"/>
    <property type="project" value="InterPro"/>
</dbReference>
<dbReference type="HOGENOM" id="CLU_047036_3_1_1"/>
<dbReference type="FunCoup" id="A0A067PX69">
    <property type="interactions" value="116"/>
</dbReference>
<proteinExistence type="predicted"/>
<evidence type="ECO:0000259" key="6">
    <source>
        <dbReference type="Pfam" id="PF04116"/>
    </source>
</evidence>
<comment type="subcellular location">
    <subcellularLocation>
        <location evidence="1">Membrane</location>
    </subcellularLocation>
</comment>
<evidence type="ECO:0000313" key="8">
    <source>
        <dbReference type="Proteomes" id="UP000027265"/>
    </source>
</evidence>
<accession>A0A067PX69</accession>
<evidence type="ECO:0000256" key="2">
    <source>
        <dbReference type="ARBA" id="ARBA00022692"/>
    </source>
</evidence>
<keyword evidence="3 5" id="KW-1133">Transmembrane helix</keyword>
<dbReference type="GO" id="GO:0016491">
    <property type="term" value="F:oxidoreductase activity"/>
    <property type="evidence" value="ECO:0007669"/>
    <property type="project" value="InterPro"/>
</dbReference>
<sequence length="347" mass="39868">MDLVLDICDHYALDKAWAYLLPASAFALSSQSSIGASAVGVNSSSYIPVVASGLSSSAWSHFISFLPHPPLPAEFASPVFASKAASISAWPRDYVPRQLLSLTVITLVGIHVLYFLFAWLSYRFIFNHEMMKHPRFLQNQVKKEILCSLWAFPGMTMLTLPWFQAEVMGYSKLYNDVSEYGYLYLVLSVPLFLLFTDYGIYWVHRLLHHPVVYKSIHKPHHKWLIPTPFASHAFHPIDGYLQSVPYHVFIFCFPLHRILYLALFVFVNFWSILIHDSDMITGHPLETVINGPAHHTLHHLYFTVNYGQYFTWADRWGGSYRQPESELDPLLEVKAMEAQKEQKVKAE</sequence>
<keyword evidence="8" id="KW-1185">Reference proteome</keyword>
<dbReference type="OrthoDB" id="6354873at2759"/>
<reference evidence="8" key="1">
    <citation type="journal article" date="2014" name="Proc. Natl. Acad. Sci. U.S.A.">
        <title>Extensive sampling of basidiomycete genomes demonstrates inadequacy of the white-rot/brown-rot paradigm for wood decay fungi.</title>
        <authorList>
            <person name="Riley R."/>
            <person name="Salamov A.A."/>
            <person name="Brown D.W."/>
            <person name="Nagy L.G."/>
            <person name="Floudas D."/>
            <person name="Held B.W."/>
            <person name="Levasseur A."/>
            <person name="Lombard V."/>
            <person name="Morin E."/>
            <person name="Otillar R."/>
            <person name="Lindquist E.A."/>
            <person name="Sun H."/>
            <person name="LaButti K.M."/>
            <person name="Schmutz J."/>
            <person name="Jabbour D."/>
            <person name="Luo H."/>
            <person name="Baker S.E."/>
            <person name="Pisabarro A.G."/>
            <person name="Walton J.D."/>
            <person name="Blanchette R.A."/>
            <person name="Henrissat B."/>
            <person name="Martin F."/>
            <person name="Cullen D."/>
            <person name="Hibbett D.S."/>
            <person name="Grigoriev I.V."/>
        </authorList>
    </citation>
    <scope>NUCLEOTIDE SEQUENCE [LARGE SCALE GENOMIC DNA]</scope>
    <source>
        <strain evidence="8">MUCL 33604</strain>
    </source>
</reference>
<feature type="transmembrane region" description="Helical" evidence="5">
    <location>
        <begin position="248"/>
        <end position="270"/>
    </location>
</feature>
<dbReference type="EMBL" id="KL197716">
    <property type="protein sequence ID" value="KDQ59329.1"/>
    <property type="molecule type" value="Genomic_DNA"/>
</dbReference>
<evidence type="ECO:0000256" key="4">
    <source>
        <dbReference type="ARBA" id="ARBA00023136"/>
    </source>
</evidence>
<keyword evidence="2 5" id="KW-0812">Transmembrane</keyword>
<protein>
    <recommendedName>
        <fullName evidence="6">Fatty acid hydroxylase domain-containing protein</fullName>
    </recommendedName>
</protein>
<dbReference type="PANTHER" id="PTHR11863">
    <property type="entry name" value="STEROL DESATURASE"/>
    <property type="match status" value="1"/>
</dbReference>
<feature type="domain" description="Fatty acid hydroxylase" evidence="6">
    <location>
        <begin position="190"/>
        <end position="318"/>
    </location>
</feature>
<feature type="transmembrane region" description="Helical" evidence="5">
    <location>
        <begin position="145"/>
        <end position="163"/>
    </location>
</feature>
<dbReference type="GO" id="GO:0008610">
    <property type="term" value="P:lipid biosynthetic process"/>
    <property type="evidence" value="ECO:0007669"/>
    <property type="project" value="InterPro"/>
</dbReference>
<name>A0A067PX69_9AGAM</name>